<comment type="caution">
    <text evidence="2">The sequence shown here is derived from an EMBL/GenBank/DDBJ whole genome shotgun (WGS) entry which is preliminary data.</text>
</comment>
<proteinExistence type="predicted"/>
<dbReference type="Pfam" id="PF03205">
    <property type="entry name" value="MobB"/>
    <property type="match status" value="1"/>
</dbReference>
<dbReference type="PANTHER" id="PTHR40072">
    <property type="entry name" value="MOLYBDOPTERIN-GUANINE DINUCLEOTIDE BIOSYNTHESIS ADAPTER PROTEIN-RELATED"/>
    <property type="match status" value="1"/>
</dbReference>
<organism evidence="2 3">
    <name type="scientific">Metabacillus malikii</name>
    <dbReference type="NCBI Taxonomy" id="1504265"/>
    <lineage>
        <taxon>Bacteria</taxon>
        <taxon>Bacillati</taxon>
        <taxon>Bacillota</taxon>
        <taxon>Bacilli</taxon>
        <taxon>Bacillales</taxon>
        <taxon>Bacillaceae</taxon>
        <taxon>Metabacillus</taxon>
    </lineage>
</organism>
<dbReference type="InterPro" id="IPR027417">
    <property type="entry name" value="P-loop_NTPase"/>
</dbReference>
<dbReference type="Proteomes" id="UP001234495">
    <property type="component" value="Unassembled WGS sequence"/>
</dbReference>
<keyword evidence="3" id="KW-1185">Reference proteome</keyword>
<evidence type="ECO:0000313" key="2">
    <source>
        <dbReference type="EMBL" id="MDQ0229549.1"/>
    </source>
</evidence>
<name>A0ABT9ZC97_9BACI</name>
<accession>A0ABT9ZC97</accession>
<evidence type="ECO:0000313" key="3">
    <source>
        <dbReference type="Proteomes" id="UP001234495"/>
    </source>
</evidence>
<sequence>MGRILQVVGYKNSGKTTFVSNYIKQMKQLNLKVGTIKHHGHGKLTPHDDETDTGKHRQAGALVSVVEGNGSIMLNTDALSLSLPQLITIYSHFNLDYIIVEGYKDAQYEKVVLLHSNDDLFLLDTLHRIYCVVSRVELPIEITKKFRVFYDDKKCIEWLIENQVGDKIE</sequence>
<dbReference type="EMBL" id="JAUSUD010000002">
    <property type="protein sequence ID" value="MDQ0229549.1"/>
    <property type="molecule type" value="Genomic_DNA"/>
</dbReference>
<dbReference type="NCBIfam" id="TIGR00176">
    <property type="entry name" value="mobB"/>
    <property type="match status" value="1"/>
</dbReference>
<feature type="domain" description="Molybdopterin-guanine dinucleotide biosynthesis protein B (MobB)" evidence="1">
    <location>
        <begin position="4"/>
        <end position="133"/>
    </location>
</feature>
<protein>
    <submittedName>
        <fullName evidence="2">Molybdopterin-guanine dinucleotide biosynthesis protein B</fullName>
    </submittedName>
</protein>
<reference evidence="2 3" key="1">
    <citation type="submission" date="2023-07" db="EMBL/GenBank/DDBJ databases">
        <title>Genomic Encyclopedia of Type Strains, Phase IV (KMG-IV): sequencing the most valuable type-strain genomes for metagenomic binning, comparative biology and taxonomic classification.</title>
        <authorList>
            <person name="Goeker M."/>
        </authorList>
    </citation>
    <scope>NUCLEOTIDE SEQUENCE [LARGE SCALE GENOMIC DNA]</scope>
    <source>
        <strain evidence="2 3">DSM 29005</strain>
    </source>
</reference>
<dbReference type="SUPFAM" id="SSF52540">
    <property type="entry name" value="P-loop containing nucleoside triphosphate hydrolases"/>
    <property type="match status" value="1"/>
</dbReference>
<dbReference type="Gene3D" id="3.40.50.300">
    <property type="entry name" value="P-loop containing nucleotide triphosphate hydrolases"/>
    <property type="match status" value="1"/>
</dbReference>
<gene>
    <name evidence="2" type="ORF">J2S19_000800</name>
</gene>
<dbReference type="RefSeq" id="WP_307337412.1">
    <property type="nucleotide sequence ID" value="NZ_JAUSUD010000002.1"/>
</dbReference>
<dbReference type="PANTHER" id="PTHR40072:SF1">
    <property type="entry name" value="MOLYBDOPTERIN-GUANINE DINUCLEOTIDE BIOSYNTHESIS ADAPTER PROTEIN"/>
    <property type="match status" value="1"/>
</dbReference>
<dbReference type="InterPro" id="IPR052539">
    <property type="entry name" value="MGD_biosynthesis_adapter"/>
</dbReference>
<evidence type="ECO:0000259" key="1">
    <source>
        <dbReference type="Pfam" id="PF03205"/>
    </source>
</evidence>
<dbReference type="InterPro" id="IPR004435">
    <property type="entry name" value="MobB_dom"/>
</dbReference>